<accession>A0A8H5Q016</accession>
<gene>
    <name evidence="3" type="ORF">FSUBG_6133</name>
</gene>
<feature type="region of interest" description="Disordered" evidence="2">
    <location>
        <begin position="1"/>
        <end position="67"/>
    </location>
</feature>
<keyword evidence="1" id="KW-0175">Coiled coil</keyword>
<dbReference type="AlphaFoldDB" id="A0A8H5Q016"/>
<evidence type="ECO:0000256" key="1">
    <source>
        <dbReference type="SAM" id="Coils"/>
    </source>
</evidence>
<evidence type="ECO:0000256" key="2">
    <source>
        <dbReference type="SAM" id="MobiDB-lite"/>
    </source>
</evidence>
<comment type="caution">
    <text evidence="3">The sequence shown here is derived from an EMBL/GenBank/DDBJ whole genome shotgun (WGS) entry which is preliminary data.</text>
</comment>
<name>A0A8H5Q016_GIBSU</name>
<feature type="compositionally biased region" description="Basic and acidic residues" evidence="2">
    <location>
        <begin position="22"/>
        <end position="32"/>
    </location>
</feature>
<dbReference type="OrthoDB" id="5089267at2759"/>
<organism evidence="3 4">
    <name type="scientific">Gibberella subglutinans</name>
    <name type="common">Fusarium subglutinans</name>
    <dbReference type="NCBI Taxonomy" id="42677"/>
    <lineage>
        <taxon>Eukaryota</taxon>
        <taxon>Fungi</taxon>
        <taxon>Dikarya</taxon>
        <taxon>Ascomycota</taxon>
        <taxon>Pezizomycotina</taxon>
        <taxon>Sordariomycetes</taxon>
        <taxon>Hypocreomycetidae</taxon>
        <taxon>Hypocreales</taxon>
        <taxon>Nectriaceae</taxon>
        <taxon>Fusarium</taxon>
        <taxon>Fusarium fujikuroi species complex</taxon>
    </lineage>
</organism>
<evidence type="ECO:0000313" key="3">
    <source>
        <dbReference type="EMBL" id="KAF5606300.1"/>
    </source>
</evidence>
<dbReference type="RefSeq" id="XP_036538333.1">
    <property type="nucleotide sequence ID" value="XM_036684301.1"/>
</dbReference>
<reference evidence="3 4" key="1">
    <citation type="submission" date="2020-05" db="EMBL/GenBank/DDBJ databases">
        <title>Identification and distribution of gene clusters putatively required for synthesis of sphingolipid metabolism inhibitors in phylogenetically diverse species of the filamentous fungus Fusarium.</title>
        <authorList>
            <person name="Kim H.-S."/>
            <person name="Busman M."/>
            <person name="Brown D.W."/>
            <person name="Divon H."/>
            <person name="Uhlig S."/>
            <person name="Proctor R.H."/>
        </authorList>
    </citation>
    <scope>NUCLEOTIDE SEQUENCE [LARGE SCALE GENOMIC DNA]</scope>
    <source>
        <strain evidence="3 4">NRRL 66333</strain>
    </source>
</reference>
<proteinExistence type="predicted"/>
<feature type="region of interest" description="Disordered" evidence="2">
    <location>
        <begin position="255"/>
        <end position="295"/>
    </location>
</feature>
<feature type="compositionally biased region" description="Acidic residues" evidence="2">
    <location>
        <begin position="264"/>
        <end position="287"/>
    </location>
</feature>
<keyword evidence="4" id="KW-1185">Reference proteome</keyword>
<sequence length="295" mass="33539">MAPKGWINTNLKPGKGRATRAGIRDTKEDIYRFPDPGSDSEFAPDPQPPSDAEEESDNAGPTTTQTGSFRDYPCVPCLKHMLKVPSNGHPEPCTDRTGGNYVACKFCGDKNLGCESPARYAKKHLIEWDKDDRREFIERFIKVAAKLQDAVTDNKKGLQQSNWKKVVKEVQTEVNKVETAKAKQEAHEAKKKYEALREETDQIWARLKEVEDWIEKKTELFLSKDEDDNMFVRFMASAIILEKKDRKKFQETLDYIRGVGNDGTTDDDAAGEEEEEQQESSEEAREDEDVHMVSG</sequence>
<dbReference type="Proteomes" id="UP000547976">
    <property type="component" value="Unassembled WGS sequence"/>
</dbReference>
<evidence type="ECO:0000313" key="4">
    <source>
        <dbReference type="Proteomes" id="UP000547976"/>
    </source>
</evidence>
<dbReference type="EMBL" id="JAAOAV010000062">
    <property type="protein sequence ID" value="KAF5606300.1"/>
    <property type="molecule type" value="Genomic_DNA"/>
</dbReference>
<protein>
    <submittedName>
        <fullName evidence="3">Uncharacterized protein</fullName>
    </submittedName>
</protein>
<feature type="coiled-coil region" evidence="1">
    <location>
        <begin position="167"/>
        <end position="199"/>
    </location>
</feature>
<dbReference type="GeneID" id="59319019"/>